<proteinExistence type="predicted"/>
<dbReference type="OrthoDB" id="10048972at2759"/>
<dbReference type="KEGG" id="bfo:118431275"/>
<evidence type="ECO:0000313" key="2">
    <source>
        <dbReference type="EMBL" id="EEN47463.1"/>
    </source>
</evidence>
<feature type="compositionally biased region" description="Basic and acidic residues" evidence="1">
    <location>
        <begin position="190"/>
        <end position="199"/>
    </location>
</feature>
<dbReference type="GeneID" id="118431275"/>
<evidence type="ECO:0000313" key="3">
    <source>
        <dbReference type="Proteomes" id="UP000001554"/>
    </source>
</evidence>
<evidence type="ECO:0000313" key="4">
    <source>
        <dbReference type="RefSeq" id="XP_035698282.1"/>
    </source>
</evidence>
<reference evidence="4 5" key="3">
    <citation type="submission" date="2025-04" db="UniProtKB">
        <authorList>
            <consortium name="RefSeq"/>
        </authorList>
    </citation>
    <scope>IDENTIFICATION</scope>
    <source>
        <strain evidence="4 5">S238N-H82</strain>
        <tissue evidence="4 5">Testes</tissue>
    </source>
</reference>
<feature type="region of interest" description="Disordered" evidence="1">
    <location>
        <begin position="176"/>
        <end position="225"/>
    </location>
</feature>
<keyword evidence="3" id="KW-1185">Reference proteome</keyword>
<evidence type="ECO:0000256" key="1">
    <source>
        <dbReference type="SAM" id="MobiDB-lite"/>
    </source>
</evidence>
<evidence type="ECO:0000313" key="5">
    <source>
        <dbReference type="RefSeq" id="XP_035698283.1"/>
    </source>
</evidence>
<sequence length="511" mass="55236">MTAQVMPVEAILGKPDFKYQKVQYRRHVWQPGFGPTEEEAPPALQAQSGTSSSAAASMYIRSKDYGFQRNVWQPGDVQYDSELGSQWKAPEGYEGVYDASVWGIPTDGDMLPVIDIDWDELNRRKMERDARLAAEEEAARRAAEAALAAAGAPPPSGPPMNRADYDRMLGLGGQKELGGPLGGEYVTPTEEDRPVDMQERAQPGGGGMPGGTDALAGDSAARSGHELNRRKLGIVARKSTMHDRTYGKTAEGGKGAELYKRRQKRVVQFSKEDIRSFKPWLSLIYVPPTEVLPYYGKQFKEEPEPTAEPTPAMPQKKPGGKVIPKAPMTPWSAAMQTSGDVEPAFTHLRKRGAPFATYLEKGMMGDQPETVGAVQAVMGAADEKRGSAAGGGRGGAGDGGAFAGDGGGVGDGAYGSGFHLEKVSPDERGELPNYKDFNRTAKGWFAVEGSETYREMTEAEAASRGMFAVRHIDTEADVWRPDPNVVKAILQERSQLQIPADLVGLPESEEL</sequence>
<dbReference type="AlphaFoldDB" id="C3ZJ34"/>
<accession>C3ZJ34</accession>
<feature type="region of interest" description="Disordered" evidence="1">
    <location>
        <begin position="301"/>
        <end position="321"/>
    </location>
</feature>
<dbReference type="RefSeq" id="XP_035698283.1">
    <property type="nucleotide sequence ID" value="XM_035842390.1"/>
</dbReference>
<reference evidence="2" key="1">
    <citation type="journal article" date="2008" name="Nature">
        <title>The amphioxus genome and the evolution of the chordate karyotype.</title>
        <authorList>
            <consortium name="US DOE Joint Genome Institute (JGI-PGF)"/>
            <person name="Putnam N.H."/>
            <person name="Butts T."/>
            <person name="Ferrier D.E.K."/>
            <person name="Furlong R.F."/>
            <person name="Hellsten U."/>
            <person name="Kawashima T."/>
            <person name="Robinson-Rechavi M."/>
            <person name="Shoguchi E."/>
            <person name="Terry A."/>
            <person name="Yu J.-K."/>
            <person name="Benito-Gutierrez E.L."/>
            <person name="Dubchak I."/>
            <person name="Garcia-Fernandez J."/>
            <person name="Gibson-Brown J.J."/>
            <person name="Grigoriev I.V."/>
            <person name="Horton A.C."/>
            <person name="de Jong P.J."/>
            <person name="Jurka J."/>
            <person name="Kapitonov V.V."/>
            <person name="Kohara Y."/>
            <person name="Kuroki Y."/>
            <person name="Lindquist E."/>
            <person name="Lucas S."/>
            <person name="Osoegawa K."/>
            <person name="Pennacchio L.A."/>
            <person name="Salamov A.A."/>
            <person name="Satou Y."/>
            <person name="Sauka-Spengler T."/>
            <person name="Schmutz J."/>
            <person name="Shin-I T."/>
            <person name="Toyoda A."/>
            <person name="Bronner-Fraser M."/>
            <person name="Fujiyama A."/>
            <person name="Holland L.Z."/>
            <person name="Holland P.W.H."/>
            <person name="Satoh N."/>
            <person name="Rokhsar D.S."/>
        </authorList>
    </citation>
    <scope>NUCLEOTIDE SEQUENCE [LARGE SCALE GENOMIC DNA]</scope>
    <source>
        <strain evidence="2">S238N-H82</strain>
        <tissue evidence="2">Testes</tissue>
    </source>
</reference>
<dbReference type="Proteomes" id="UP000001554">
    <property type="component" value="Chromosome 15"/>
</dbReference>
<dbReference type="EMBL" id="GG666631">
    <property type="protein sequence ID" value="EEN47463.1"/>
    <property type="molecule type" value="Genomic_DNA"/>
</dbReference>
<dbReference type="InParanoid" id="C3ZJ34"/>
<organism>
    <name type="scientific">Branchiostoma floridae</name>
    <name type="common">Florida lancelet</name>
    <name type="synonym">Amphioxus</name>
    <dbReference type="NCBI Taxonomy" id="7739"/>
    <lineage>
        <taxon>Eukaryota</taxon>
        <taxon>Metazoa</taxon>
        <taxon>Chordata</taxon>
        <taxon>Cephalochordata</taxon>
        <taxon>Leptocardii</taxon>
        <taxon>Amphioxiformes</taxon>
        <taxon>Branchiostomatidae</taxon>
        <taxon>Branchiostoma</taxon>
    </lineage>
</organism>
<protein>
    <submittedName>
        <fullName evidence="4 5">Uncharacterized protein LOC118431275</fullName>
    </submittedName>
</protein>
<name>C3ZJ34_BRAFL</name>
<dbReference type="RefSeq" id="XP_035698282.1">
    <property type="nucleotide sequence ID" value="XM_035842389.1"/>
</dbReference>
<gene>
    <name evidence="4 5" type="primary">LOC118431275</name>
    <name evidence="2" type="ORF">BRAFLDRAFT_70029</name>
</gene>
<reference evidence="3" key="2">
    <citation type="journal article" date="2020" name="Nat. Ecol. Evol.">
        <title>Deeply conserved synteny resolves early events in vertebrate evolution.</title>
        <authorList>
            <person name="Simakov O."/>
            <person name="Marletaz F."/>
            <person name="Yue J.X."/>
            <person name="O'Connell B."/>
            <person name="Jenkins J."/>
            <person name="Brandt A."/>
            <person name="Calef R."/>
            <person name="Tung C.H."/>
            <person name="Huang T.K."/>
            <person name="Schmutz J."/>
            <person name="Satoh N."/>
            <person name="Yu J.K."/>
            <person name="Putnam N.H."/>
            <person name="Green R.E."/>
            <person name="Rokhsar D.S."/>
        </authorList>
    </citation>
    <scope>NUCLEOTIDE SEQUENCE [LARGE SCALE GENOMIC DNA]</scope>
    <source>
        <strain evidence="3">S238N-H82</strain>
    </source>
</reference>